<comment type="caution">
    <text evidence="9">The sequence shown here is derived from an EMBL/GenBank/DDBJ whole genome shotgun (WGS) entry which is preliminary data.</text>
</comment>
<dbReference type="AlphaFoldDB" id="A0A167A4V8"/>
<gene>
    <name evidence="10" type="ORF">ED733_004693</name>
    <name evidence="9" type="ORF">NOR_06580</name>
</gene>
<dbReference type="Proteomes" id="UP000243498">
    <property type="component" value="Unassembled WGS sequence"/>
</dbReference>
<dbReference type="InterPro" id="IPR020568">
    <property type="entry name" value="Ribosomal_Su5_D2-typ_SF"/>
</dbReference>
<dbReference type="InterPro" id="IPR001247">
    <property type="entry name" value="ExoRNase_PH_dom1"/>
</dbReference>
<evidence type="ECO:0000259" key="7">
    <source>
        <dbReference type="Pfam" id="PF01138"/>
    </source>
</evidence>
<accession>A0A167A4V8</accession>
<evidence type="ECO:0000313" key="11">
    <source>
        <dbReference type="Proteomes" id="UP000243498"/>
    </source>
</evidence>
<reference evidence="9 11" key="1">
    <citation type="journal article" date="2016" name="Genome Biol. Evol.">
        <title>Divergent and convergent evolution of fungal pathogenicity.</title>
        <authorList>
            <person name="Shang Y."/>
            <person name="Xiao G."/>
            <person name="Zheng P."/>
            <person name="Cen K."/>
            <person name="Zhan S."/>
            <person name="Wang C."/>
        </authorList>
    </citation>
    <scope>NUCLEOTIDE SEQUENCE [LARGE SCALE GENOMIC DNA]</scope>
    <source>
        <strain evidence="9 11">RCEF 4871</strain>
    </source>
</reference>
<evidence type="ECO:0000313" key="12">
    <source>
        <dbReference type="Proteomes" id="UP000317257"/>
    </source>
</evidence>
<dbReference type="GO" id="GO:0005730">
    <property type="term" value="C:nucleolus"/>
    <property type="evidence" value="ECO:0007669"/>
    <property type="project" value="EnsemblFungi"/>
</dbReference>
<dbReference type="InterPro" id="IPR050590">
    <property type="entry name" value="Exosome_comp_Rrp42_subfam"/>
</dbReference>
<dbReference type="OMA" id="GPQFENG"/>
<dbReference type="GO" id="GO:0071035">
    <property type="term" value="P:nuclear polyadenylation-dependent rRNA catabolic process"/>
    <property type="evidence" value="ECO:0007669"/>
    <property type="project" value="EnsemblFungi"/>
</dbReference>
<dbReference type="PANTHER" id="PTHR11097">
    <property type="entry name" value="EXOSOME COMPLEX EXONUCLEASE RIBOSOMAL RNA PROCESSING PROTEIN"/>
    <property type="match status" value="1"/>
</dbReference>
<comment type="similarity">
    <text evidence="3">Belongs to the RNase PH family.</text>
</comment>
<accession>A0A5C6G8C3</accession>
<dbReference type="GO" id="GO:0034476">
    <property type="term" value="P:U5 snRNA 3'-end processing"/>
    <property type="evidence" value="ECO:0007669"/>
    <property type="project" value="EnsemblFungi"/>
</dbReference>
<feature type="domain" description="Exoribonuclease phosphorolytic" evidence="7">
    <location>
        <begin position="86"/>
        <end position="195"/>
    </location>
</feature>
<evidence type="ECO:0000256" key="1">
    <source>
        <dbReference type="ARBA" id="ARBA00004123"/>
    </source>
</evidence>
<dbReference type="GO" id="GO:0000177">
    <property type="term" value="C:cytoplasmic exosome (RNase complex)"/>
    <property type="evidence" value="ECO:0007669"/>
    <property type="project" value="EnsemblFungi"/>
</dbReference>
<evidence type="ECO:0000313" key="10">
    <source>
        <dbReference type="EMBL" id="TWU73579.1"/>
    </source>
</evidence>
<dbReference type="Pfam" id="PF03725">
    <property type="entry name" value="RNase_PH_C"/>
    <property type="match status" value="1"/>
</dbReference>
<dbReference type="EMBL" id="AZHC01000025">
    <property type="protein sequence ID" value="OAA38552.1"/>
    <property type="molecule type" value="Genomic_DNA"/>
</dbReference>
<evidence type="ECO:0000259" key="8">
    <source>
        <dbReference type="Pfam" id="PF03725"/>
    </source>
</evidence>
<evidence type="ECO:0000256" key="4">
    <source>
        <dbReference type="ARBA" id="ARBA00022490"/>
    </source>
</evidence>
<dbReference type="GO" id="GO:0071028">
    <property type="term" value="P:nuclear mRNA surveillance"/>
    <property type="evidence" value="ECO:0007669"/>
    <property type="project" value="TreeGrafter"/>
</dbReference>
<dbReference type="SUPFAM" id="SSF55666">
    <property type="entry name" value="Ribonuclease PH domain 2-like"/>
    <property type="match status" value="1"/>
</dbReference>
<dbReference type="GO" id="GO:0035925">
    <property type="term" value="F:mRNA 3'-UTR AU-rich region binding"/>
    <property type="evidence" value="ECO:0007669"/>
    <property type="project" value="TreeGrafter"/>
</dbReference>
<keyword evidence="11" id="KW-1185">Reference proteome</keyword>
<dbReference type="Gene3D" id="3.30.230.70">
    <property type="entry name" value="GHMP Kinase, N-terminal domain"/>
    <property type="match status" value="1"/>
</dbReference>
<dbReference type="GO" id="GO:0000467">
    <property type="term" value="P:exonucleolytic trimming to generate mature 3'-end of 5.8S rRNA from tricistronic rRNA transcript (SSU-rRNA, 5.8S rRNA, LSU-rRNA)"/>
    <property type="evidence" value="ECO:0007669"/>
    <property type="project" value="EnsemblFungi"/>
</dbReference>
<sequence>MPRDAEPSLSEKTFLTKALEEGLRLDNRKFEQFRPLELTFGEEFGVADVQCGKTRHVQFFRPRELPFSNKRTTILDDQPANSDARRIVAKVSAEVTVPFADRPFDGAFTISSELSPMVAPAFEVNRPTEQEVLLSRILEKTIRRSGALDTESLCLIAGQKCWSVRADVHVLSHDGNLLDVACFAVVAALRHFRKPETTIDGETLTIYTPAEREPVALSWLHSPFCVTFSYFGNEGDMVLMDATWLEEQLRVSSCTFSLNKHGEICQVSKLGGADVDAPIFVRCAQLALERVKAFTDLVDRRLVEDGKRRDKGGLMAELKADNDR</sequence>
<reference evidence="10" key="3">
    <citation type="journal article" date="2019" name="Microbiol. Resour. Announc.">
        <title>Genome Sequence of Metarhizium rileyi, a Microbial Control Agent for Lepidoptera.</title>
        <authorList>
            <person name="Binneck E."/>
            <person name="Lastra C.C.L."/>
            <person name="Sosa-Gomez D.R."/>
        </authorList>
    </citation>
    <scope>NUCLEOTIDE SEQUENCE</scope>
    <source>
        <strain evidence="10">Cep018-CH2</strain>
    </source>
</reference>
<dbReference type="GO" id="GO:0034475">
    <property type="term" value="P:U4 snRNA 3'-end processing"/>
    <property type="evidence" value="ECO:0007669"/>
    <property type="project" value="EnsemblFungi"/>
</dbReference>
<dbReference type="InterPro" id="IPR027408">
    <property type="entry name" value="PNPase/RNase_PH_dom_sf"/>
</dbReference>
<dbReference type="GO" id="GO:0000176">
    <property type="term" value="C:nuclear exosome (RNase complex)"/>
    <property type="evidence" value="ECO:0007669"/>
    <property type="project" value="EnsemblFungi"/>
</dbReference>
<dbReference type="InterPro" id="IPR036345">
    <property type="entry name" value="ExoRNase_PH_dom2_sf"/>
</dbReference>
<keyword evidence="6" id="KW-0539">Nucleus</keyword>
<dbReference type="EMBL" id="SBHS01000017">
    <property type="protein sequence ID" value="TWU73579.1"/>
    <property type="molecule type" value="Genomic_DNA"/>
</dbReference>
<reference evidence="12" key="2">
    <citation type="submission" date="2018-12" db="EMBL/GenBank/DDBJ databases">
        <title>The complete genome of Metarhizium rileyi, a key fungal pathogen of Lepidoptera.</title>
        <authorList>
            <person name="Binneck E."/>
            <person name="Lastra C.C.L."/>
            <person name="Sosa-Gomez D.R."/>
        </authorList>
    </citation>
    <scope>NUCLEOTIDE SEQUENCE [LARGE SCALE GENOMIC DNA]</scope>
    <source>
        <strain evidence="12">Cep018-CH2</strain>
    </source>
</reference>
<evidence type="ECO:0000256" key="6">
    <source>
        <dbReference type="ARBA" id="ARBA00023242"/>
    </source>
</evidence>
<dbReference type="SUPFAM" id="SSF54211">
    <property type="entry name" value="Ribosomal protein S5 domain 2-like"/>
    <property type="match status" value="2"/>
</dbReference>
<dbReference type="InterPro" id="IPR033100">
    <property type="entry name" value="Rrp45"/>
</dbReference>
<dbReference type="STRING" id="1081105.A0A167A4V8"/>
<name>A0A167A4V8_METRR</name>
<protein>
    <submittedName>
        <fullName evidence="9">3' exoribonuclease</fullName>
    </submittedName>
</protein>
<dbReference type="GO" id="GO:0034473">
    <property type="term" value="P:U1 snRNA 3'-end processing"/>
    <property type="evidence" value="ECO:0007669"/>
    <property type="project" value="EnsemblFungi"/>
</dbReference>
<dbReference type="Pfam" id="PF01138">
    <property type="entry name" value="RNase_PH"/>
    <property type="match status" value="1"/>
</dbReference>
<dbReference type="GO" id="GO:0071038">
    <property type="term" value="P:TRAMP-dependent tRNA surveillance pathway"/>
    <property type="evidence" value="ECO:0007669"/>
    <property type="project" value="EnsemblFungi"/>
</dbReference>
<dbReference type="Proteomes" id="UP000317257">
    <property type="component" value="Unassembled WGS sequence"/>
</dbReference>
<keyword evidence="5" id="KW-0694">RNA-binding</keyword>
<dbReference type="CDD" id="cd11368">
    <property type="entry name" value="RNase_PH_RRP45"/>
    <property type="match status" value="1"/>
</dbReference>
<evidence type="ECO:0000313" key="9">
    <source>
        <dbReference type="EMBL" id="OAA38552.1"/>
    </source>
</evidence>
<organism evidence="9 11">
    <name type="scientific">Metarhizium rileyi (strain RCEF 4871)</name>
    <name type="common">Nomuraea rileyi</name>
    <dbReference type="NCBI Taxonomy" id="1649241"/>
    <lineage>
        <taxon>Eukaryota</taxon>
        <taxon>Fungi</taxon>
        <taxon>Dikarya</taxon>
        <taxon>Ascomycota</taxon>
        <taxon>Pezizomycotina</taxon>
        <taxon>Sordariomycetes</taxon>
        <taxon>Hypocreomycetidae</taxon>
        <taxon>Hypocreales</taxon>
        <taxon>Clavicipitaceae</taxon>
        <taxon>Metarhizium</taxon>
    </lineage>
</organism>
<evidence type="ECO:0000256" key="2">
    <source>
        <dbReference type="ARBA" id="ARBA00004496"/>
    </source>
</evidence>
<evidence type="ECO:0000256" key="3">
    <source>
        <dbReference type="ARBA" id="ARBA00006678"/>
    </source>
</evidence>
<proteinExistence type="inferred from homology"/>
<dbReference type="OrthoDB" id="10264038at2759"/>
<dbReference type="GO" id="GO:0016075">
    <property type="term" value="P:rRNA catabolic process"/>
    <property type="evidence" value="ECO:0007669"/>
    <property type="project" value="TreeGrafter"/>
</dbReference>
<evidence type="ECO:0000256" key="5">
    <source>
        <dbReference type="ARBA" id="ARBA00022884"/>
    </source>
</evidence>
<feature type="domain" description="Exoribonuclease phosphorolytic" evidence="8">
    <location>
        <begin position="222"/>
        <end position="289"/>
    </location>
</feature>
<dbReference type="PANTHER" id="PTHR11097:SF14">
    <property type="entry name" value="EXOSOME COMPLEX COMPONENT RRP45"/>
    <property type="match status" value="1"/>
</dbReference>
<dbReference type="InterPro" id="IPR015847">
    <property type="entry name" value="ExoRNase_PH_dom2"/>
</dbReference>
<keyword evidence="4" id="KW-0963">Cytoplasm</keyword>
<comment type="subcellular location">
    <subcellularLocation>
        <location evidence="2">Cytoplasm</location>
    </subcellularLocation>
    <subcellularLocation>
        <location evidence="1">Nucleus</location>
    </subcellularLocation>
</comment>